<dbReference type="RefSeq" id="XP_021834548.1">
    <property type="nucleotide sequence ID" value="XM_021978856.1"/>
</dbReference>
<dbReference type="KEGG" id="pavi:110774316"/>
<dbReference type="Proteomes" id="UP000515124">
    <property type="component" value="Unplaced"/>
</dbReference>
<dbReference type="Pfam" id="PF25019">
    <property type="entry name" value="LRR_R13L1-DRL21"/>
    <property type="match status" value="1"/>
</dbReference>
<reference evidence="3" key="1">
    <citation type="submission" date="2025-08" db="UniProtKB">
        <authorList>
            <consortium name="RefSeq"/>
        </authorList>
    </citation>
    <scope>IDENTIFICATION</scope>
</reference>
<sequence length="631" mass="71276">MPVQMGRLKSLRTLTTFCVGKSNGSTIGELRELSHLEGKLSILKLNNVVDGRDAWRANLKNKKDLKELELAWSSEDADHSEKVRDVLDKLQPCMNLEKLTVKFYCGTSFPNWLGDSAFNKIKVMRLVGCHYCFELPPLGQLPALKELFIRKMKFLRTLGLELYGQPFQPFQSLEKLEFTEMAEWEEWVPSGSGGPDFPRLQELILEMCPKLRGSLPCDLPCLKKLSVEGCGVLHDQRATATTSTNLNYNSLQELEIEDGCQTSLLSLLETKLLSRLRIRNFNDIQCLPNINRLQSLSLWNCPTLSSFPEDGLPTSLTSLYIESCRRLEFLPHEMLAKLTSLHCLSICNSCDSMRSFPLGIFPKLTTLMIGNCENLESLCLIEEEGAVENLNHLNELDISGCPNLVCFPQGGLPTPNLTRLEFRRCDKLKSLPERIHTLTALQDLDIRDLPNLESIAEDGGLPPNLRDFSIYNCERLRASSSSVGGDYCNWGLQALVSLEEFMIGGRGSDEILETLLKQQLLPTTLHALWIKELSTLKSLDGKGLAHLTVLRSLYINSCKSLEFLPGEALQHLTSLQELHIKDCPSLQFLPEEGLPPSLSCLRIYNCSSLEKRYQNKTRQDHWIEINDEFII</sequence>
<dbReference type="AlphaFoldDB" id="A0A6P5U336"/>
<organism evidence="2 3">
    <name type="scientific">Prunus avium</name>
    <name type="common">Cherry</name>
    <name type="synonym">Cerasus avium</name>
    <dbReference type="NCBI Taxonomy" id="42229"/>
    <lineage>
        <taxon>Eukaryota</taxon>
        <taxon>Viridiplantae</taxon>
        <taxon>Streptophyta</taxon>
        <taxon>Embryophyta</taxon>
        <taxon>Tracheophyta</taxon>
        <taxon>Spermatophyta</taxon>
        <taxon>Magnoliopsida</taxon>
        <taxon>eudicotyledons</taxon>
        <taxon>Gunneridae</taxon>
        <taxon>Pentapetalae</taxon>
        <taxon>rosids</taxon>
        <taxon>fabids</taxon>
        <taxon>Rosales</taxon>
        <taxon>Rosaceae</taxon>
        <taxon>Amygdaloideae</taxon>
        <taxon>Amygdaleae</taxon>
        <taxon>Prunus</taxon>
    </lineage>
</organism>
<dbReference type="InterPro" id="IPR056789">
    <property type="entry name" value="LRR_R13L1-DRL21"/>
</dbReference>
<dbReference type="PANTHER" id="PTHR47186">
    <property type="entry name" value="LEUCINE-RICH REPEAT-CONTAINING PROTEIN 57"/>
    <property type="match status" value="1"/>
</dbReference>
<proteinExistence type="predicted"/>
<evidence type="ECO:0000313" key="2">
    <source>
        <dbReference type="Proteomes" id="UP000515124"/>
    </source>
</evidence>
<dbReference type="Gene3D" id="3.80.10.10">
    <property type="entry name" value="Ribonuclease Inhibitor"/>
    <property type="match status" value="3"/>
</dbReference>
<accession>A0A6P5U336</accession>
<name>A0A6P5U336_PRUAV</name>
<evidence type="ECO:0000259" key="1">
    <source>
        <dbReference type="Pfam" id="PF25019"/>
    </source>
</evidence>
<dbReference type="GeneID" id="110774316"/>
<feature type="domain" description="R13L1/DRL21-like LRR repeat region" evidence="1">
    <location>
        <begin position="27"/>
        <end position="152"/>
    </location>
</feature>
<protein>
    <submittedName>
        <fullName evidence="3">Disease resistance protein At3g14460</fullName>
    </submittedName>
</protein>
<gene>
    <name evidence="3" type="primary">LOC110774316</name>
</gene>
<dbReference type="PANTHER" id="PTHR47186:SF18">
    <property type="entry name" value="RX N-TERMINAL DOMAIN-CONTAINING PROTEIN"/>
    <property type="match status" value="1"/>
</dbReference>
<keyword evidence="2" id="KW-1185">Reference proteome</keyword>
<evidence type="ECO:0000313" key="3">
    <source>
        <dbReference type="RefSeq" id="XP_021834548.1"/>
    </source>
</evidence>
<dbReference type="InterPro" id="IPR032675">
    <property type="entry name" value="LRR_dom_sf"/>
</dbReference>
<dbReference type="SUPFAM" id="SSF52058">
    <property type="entry name" value="L domain-like"/>
    <property type="match status" value="2"/>
</dbReference>